<feature type="chain" id="PRO_5017435258" description="Extracellular membrane protein CFEM domain-containing protein" evidence="2">
    <location>
        <begin position="22"/>
        <end position="170"/>
    </location>
</feature>
<reference evidence="3" key="1">
    <citation type="submission" date="2018-08" db="EMBL/GenBank/DDBJ databases">
        <title>Draft genome sequence of azole-resistant Aspergillus thermomutatus (Neosartorya pseudofischeri) strain HMR AF 39, isolated from a human nasal aspirate.</title>
        <authorList>
            <person name="Parent-Michaud M."/>
            <person name="Dufresne P.J."/>
            <person name="Fournier E."/>
            <person name="Martineau C."/>
            <person name="Moreira S."/>
            <person name="Perkins V."/>
            <person name="De Repentigny L."/>
            <person name="Dufresne S.F."/>
        </authorList>
    </citation>
    <scope>NUCLEOTIDE SEQUENCE [LARGE SCALE GENOMIC DNA]</scope>
    <source>
        <strain evidence="3">HMR AF 39</strain>
    </source>
</reference>
<dbReference type="GeneID" id="38126950"/>
<dbReference type="Proteomes" id="UP000215305">
    <property type="component" value="Unassembled WGS sequence"/>
</dbReference>
<evidence type="ECO:0000256" key="1">
    <source>
        <dbReference type="SAM" id="MobiDB-lite"/>
    </source>
</evidence>
<keyword evidence="2" id="KW-0732">Signal</keyword>
<organism evidence="3 4">
    <name type="scientific">Aspergillus thermomutatus</name>
    <name type="common">Neosartorya pseudofischeri</name>
    <dbReference type="NCBI Taxonomy" id="41047"/>
    <lineage>
        <taxon>Eukaryota</taxon>
        <taxon>Fungi</taxon>
        <taxon>Dikarya</taxon>
        <taxon>Ascomycota</taxon>
        <taxon>Pezizomycotina</taxon>
        <taxon>Eurotiomycetes</taxon>
        <taxon>Eurotiomycetidae</taxon>
        <taxon>Eurotiales</taxon>
        <taxon>Aspergillaceae</taxon>
        <taxon>Aspergillus</taxon>
        <taxon>Aspergillus subgen. Fumigati</taxon>
    </lineage>
</organism>
<evidence type="ECO:0000313" key="4">
    <source>
        <dbReference type="Proteomes" id="UP000215305"/>
    </source>
</evidence>
<proteinExistence type="predicted"/>
<keyword evidence="4" id="KW-1185">Reference proteome</keyword>
<evidence type="ECO:0000313" key="3">
    <source>
        <dbReference type="EMBL" id="RHZ47232.1"/>
    </source>
</evidence>
<gene>
    <name evidence="3" type="ORF">CDV56_104976</name>
</gene>
<name>A0A397G878_ASPTH</name>
<dbReference type="RefSeq" id="XP_026611492.1">
    <property type="nucleotide sequence ID" value="XM_026758595.1"/>
</dbReference>
<feature type="region of interest" description="Disordered" evidence="1">
    <location>
        <begin position="118"/>
        <end position="146"/>
    </location>
</feature>
<sequence>MYFAKSAFVVSLLALCRVAVAADPPSCLLAAIGTESNPADLASLCGSASSAVQSQISQSCGDDTQTAMTFYSNTCASAGHQVVLNSSVSSASSTTSDATTTASGSSKTGFVTIVTTTATSGSSGSSSSSSGASSSSSAHSPSSTGAASSNKQVSAAAFAAVVFVSFAAAM</sequence>
<protein>
    <recommendedName>
        <fullName evidence="5">Extracellular membrane protein CFEM domain-containing protein</fullName>
    </recommendedName>
</protein>
<dbReference type="OrthoDB" id="4776947at2759"/>
<comment type="caution">
    <text evidence="3">The sequence shown here is derived from an EMBL/GenBank/DDBJ whole genome shotgun (WGS) entry which is preliminary data.</text>
</comment>
<dbReference type="STRING" id="41047.A0A397G878"/>
<dbReference type="EMBL" id="NKHU02000227">
    <property type="protein sequence ID" value="RHZ47232.1"/>
    <property type="molecule type" value="Genomic_DNA"/>
</dbReference>
<dbReference type="AlphaFoldDB" id="A0A397G878"/>
<evidence type="ECO:0008006" key="5">
    <source>
        <dbReference type="Google" id="ProtNLM"/>
    </source>
</evidence>
<accession>A0A397G878</accession>
<dbReference type="VEuPathDB" id="FungiDB:CDV56_104976"/>
<evidence type="ECO:0000256" key="2">
    <source>
        <dbReference type="SAM" id="SignalP"/>
    </source>
</evidence>
<feature type="signal peptide" evidence="2">
    <location>
        <begin position="1"/>
        <end position="21"/>
    </location>
</feature>